<proteinExistence type="predicted"/>
<feature type="compositionally biased region" description="Low complexity" evidence="1">
    <location>
        <begin position="174"/>
        <end position="192"/>
    </location>
</feature>
<name>A0A3G8H9X1_9BURK</name>
<reference evidence="4" key="1">
    <citation type="submission" date="2018-11" db="EMBL/GenBank/DDBJ databases">
        <title>FDA dAtabase for Regulatory Grade micrObial Sequences (FDA-ARGOS): Supporting development and validation of Infectious Disease Dx tests.</title>
        <authorList>
            <person name="Goldberg B."/>
            <person name="Campos J."/>
            <person name="Tallon L."/>
            <person name="Sadzewicz L."/>
            <person name="Zhao X."/>
            <person name="Vavikolanu K."/>
            <person name="Mehta A."/>
            <person name="Aluvathingal J."/>
            <person name="Nadendla S."/>
            <person name="Geyer C."/>
            <person name="Nandy P."/>
            <person name="Yan Y."/>
            <person name="Sichtig H."/>
        </authorList>
    </citation>
    <scope>NUCLEOTIDE SEQUENCE [LARGE SCALE GENOMIC DNA]</scope>
    <source>
        <strain evidence="4">FDAARGOS_614</strain>
        <plasmid evidence="4">unnamed2</plasmid>
    </source>
</reference>
<geneLocation type="plasmid" evidence="3">
    <name>unnamed2</name>
</geneLocation>
<organism evidence="3 4">
    <name type="scientific">Cupriavidus pauculus</name>
    <dbReference type="NCBI Taxonomy" id="82633"/>
    <lineage>
        <taxon>Bacteria</taxon>
        <taxon>Pseudomonadati</taxon>
        <taxon>Pseudomonadota</taxon>
        <taxon>Betaproteobacteria</taxon>
        <taxon>Burkholderiales</taxon>
        <taxon>Burkholderiaceae</taxon>
        <taxon>Cupriavidus</taxon>
    </lineage>
</organism>
<keyword evidence="2" id="KW-0472">Membrane</keyword>
<keyword evidence="2" id="KW-1133">Transmembrane helix</keyword>
<feature type="region of interest" description="Disordered" evidence="1">
    <location>
        <begin position="84"/>
        <end position="212"/>
    </location>
</feature>
<keyword evidence="2" id="KW-0812">Transmembrane</keyword>
<evidence type="ECO:0000313" key="4">
    <source>
        <dbReference type="Proteomes" id="UP000270411"/>
    </source>
</evidence>
<evidence type="ECO:0000313" key="3">
    <source>
        <dbReference type="EMBL" id="AZG17109.1"/>
    </source>
</evidence>
<keyword evidence="3" id="KW-0614">Plasmid</keyword>
<feature type="transmembrane region" description="Helical" evidence="2">
    <location>
        <begin position="62"/>
        <end position="79"/>
    </location>
</feature>
<feature type="compositionally biased region" description="Low complexity" evidence="1">
    <location>
        <begin position="95"/>
        <end position="112"/>
    </location>
</feature>
<evidence type="ECO:0008006" key="5">
    <source>
        <dbReference type="Google" id="ProtNLM"/>
    </source>
</evidence>
<dbReference type="OrthoDB" id="8966090at2"/>
<dbReference type="Proteomes" id="UP000270411">
    <property type="component" value="Plasmid unnamed2"/>
</dbReference>
<protein>
    <recommendedName>
        <fullName evidence="5">Transmembrane protein</fullName>
    </recommendedName>
</protein>
<feature type="compositionally biased region" description="Basic and acidic residues" evidence="1">
    <location>
        <begin position="114"/>
        <end position="123"/>
    </location>
</feature>
<dbReference type="EMBL" id="CP033971">
    <property type="protein sequence ID" value="AZG17109.1"/>
    <property type="molecule type" value="Genomic_DNA"/>
</dbReference>
<gene>
    <name evidence="3" type="ORF">EHF44_26885</name>
</gene>
<accession>A0A3G8H9X1</accession>
<dbReference type="AlphaFoldDB" id="A0A3G8H9X1"/>
<dbReference type="RefSeq" id="WP_124686838.1">
    <property type="nucleotide sequence ID" value="NZ_CP033971.1"/>
</dbReference>
<sequence>MDMREIEQLHAQYAQPALTIDISPSPARSSTPPLWLGNDNSGSFGKDTSAPAVGSLSVPPRALWAAVFVVVAAAMFLIGSSMGKRDARTHGSDGPAAAISASEARPSAASPAEPEPHSHEWPVRSDANNVTGPTPASGAAPLAATVDTPRIALPSQGPVKPTTPAPKPAPAPAVPAAAASAPAKAAAPVAPAQIARPAVSPQAAPNREIKLF</sequence>
<feature type="compositionally biased region" description="Pro residues" evidence="1">
    <location>
        <begin position="161"/>
        <end position="173"/>
    </location>
</feature>
<evidence type="ECO:0000256" key="1">
    <source>
        <dbReference type="SAM" id="MobiDB-lite"/>
    </source>
</evidence>
<dbReference type="KEGG" id="cpau:EHF44_26885"/>
<evidence type="ECO:0000256" key="2">
    <source>
        <dbReference type="SAM" id="Phobius"/>
    </source>
</evidence>